<dbReference type="EMBL" id="CP001939">
    <property type="protein sequence ID" value="ADG91566.1"/>
    <property type="molecule type" value="Genomic_DNA"/>
</dbReference>
<dbReference type="PROSITE" id="PS00211">
    <property type="entry name" value="ABC_TRANSPORTER_1"/>
    <property type="match status" value="1"/>
</dbReference>
<gene>
    <name evidence="8" type="ordered locus">Tagg_1303</name>
</gene>
<dbReference type="CDD" id="cd03301">
    <property type="entry name" value="ABC_MalK_N"/>
    <property type="match status" value="1"/>
</dbReference>
<dbReference type="eggNOG" id="arCOG00177">
    <property type="taxonomic scope" value="Archaea"/>
</dbReference>
<dbReference type="AlphaFoldDB" id="D5U366"/>
<dbReference type="GO" id="GO:0016887">
    <property type="term" value="F:ATP hydrolysis activity"/>
    <property type="evidence" value="ECO:0007669"/>
    <property type="project" value="InterPro"/>
</dbReference>
<reference evidence="9" key="2">
    <citation type="journal article" date="2010" name="Stand. Genomic Sci.">
        <title>Complete genome sequence of Thermosphaera aggregans type strain (M11TLT).</title>
        <authorList>
            <person name="Spring S."/>
            <person name="Rachel R."/>
            <person name="Lapidus A."/>
            <person name="Davenport K."/>
            <person name="Tice H."/>
            <person name="Copeland A."/>
            <person name="Cheng J.-F."/>
            <person name="Lucas S."/>
            <person name="Chen F."/>
            <person name="Nolan M."/>
            <person name="Bruce D."/>
            <person name="Goodwin L."/>
            <person name="Pitluck S."/>
            <person name="Ivanova N."/>
            <person name="Mavromatis K."/>
            <person name="Ovchinnikova G."/>
            <person name="Pati A."/>
            <person name="Chen A."/>
            <person name="Palaniappan K."/>
            <person name="Land M."/>
            <person name="Hauser L."/>
            <person name="Chang Y.-J."/>
            <person name="Jeffries C.C."/>
            <person name="Brettin T."/>
            <person name="Detter J.C."/>
            <person name="Tapia R."/>
            <person name="Han C."/>
            <person name="Heimerl T."/>
            <person name="Weikl F."/>
            <person name="Brambilla E."/>
            <person name="Goker M."/>
            <person name="Bristow J."/>
            <person name="Eisen J.A."/>
            <person name="Markowitz V."/>
            <person name="Hugenholtz P."/>
            <person name="Kyrpides N.C."/>
            <person name="Klenk H.-P."/>
        </authorList>
    </citation>
    <scope>NUCLEOTIDE SEQUENCE [LARGE SCALE GENOMIC DNA]</scope>
    <source>
        <strain evidence="9">DSM 11486 / M11TL</strain>
    </source>
</reference>
<evidence type="ECO:0000256" key="6">
    <source>
        <dbReference type="ARBA" id="ARBA00023136"/>
    </source>
</evidence>
<keyword evidence="6" id="KW-0472">Membrane</keyword>
<dbReference type="GO" id="GO:0055052">
    <property type="term" value="C:ATP-binding cassette (ABC) transporter complex, substrate-binding subunit-containing"/>
    <property type="evidence" value="ECO:0007669"/>
    <property type="project" value="TreeGrafter"/>
</dbReference>
<keyword evidence="3" id="KW-0547">Nucleotide-binding</keyword>
<keyword evidence="9" id="KW-1185">Reference proteome</keyword>
<dbReference type="Gene3D" id="3.40.50.300">
    <property type="entry name" value="P-loop containing nucleotide triphosphate hydrolases"/>
    <property type="match status" value="1"/>
</dbReference>
<dbReference type="Gene3D" id="2.40.50.100">
    <property type="match status" value="1"/>
</dbReference>
<name>D5U366_THEAM</name>
<sequence>MLTLARVRLEKVVKKYGKVVAVDHVDLDIKDGEFFSLLGPSGCGKTTTLRLIAGLEFPDEGFIYIDDRVVNDVHPKDRDIAMVFQNYALYPHMTVFENIAFPLETRRRVLNLSKDEIRKRVLETARFLGIEELLDRYPSQLSGGQQQRVALARALVRKPKVWLLDEPLSNLDAKLRVLMRSELKRLQKQLGITTIYVTHDQVEAMGMADRIAVMNKGRVAQVGTPEELYSRPADIFVATFIGSPPMNLIQCTIVEKQPLEYIVPPELEGGILGSGRVSTSTVLECREGLNIPLDPSLGSRLLGEGESEVYLGVRPEDTLVFKEARQGLGVLKTRVEVVEPLGSETILNIKMGEDLLKIRQPAGLVFQPGEEVYLEFNLRKALLFSRKNGRLLA</sequence>
<organism evidence="8 9">
    <name type="scientific">Thermosphaera aggregans (strain DSM 11486 / M11TL)</name>
    <dbReference type="NCBI Taxonomy" id="633148"/>
    <lineage>
        <taxon>Archaea</taxon>
        <taxon>Thermoproteota</taxon>
        <taxon>Thermoprotei</taxon>
        <taxon>Desulfurococcales</taxon>
        <taxon>Desulfurococcaceae</taxon>
        <taxon>Thermosphaera</taxon>
    </lineage>
</organism>
<dbReference type="SUPFAM" id="SSF50331">
    <property type="entry name" value="MOP-like"/>
    <property type="match status" value="1"/>
</dbReference>
<dbReference type="InterPro" id="IPR017871">
    <property type="entry name" value="ABC_transporter-like_CS"/>
</dbReference>
<dbReference type="Pfam" id="PF00005">
    <property type="entry name" value="ABC_tran"/>
    <property type="match status" value="1"/>
</dbReference>
<evidence type="ECO:0000256" key="2">
    <source>
        <dbReference type="ARBA" id="ARBA00022475"/>
    </source>
</evidence>
<dbReference type="Gene3D" id="2.40.50.140">
    <property type="entry name" value="Nucleic acid-binding proteins"/>
    <property type="match status" value="1"/>
</dbReference>
<reference evidence="8 9" key="1">
    <citation type="journal article" date="2010" name="Stand. Genomic Sci.">
        <title>Complete genome sequence of Thermosphaera aggregans type strain (M11TL).</title>
        <authorList>
            <person name="Spring S."/>
            <person name="Rachel R."/>
            <person name="Lapidus A."/>
            <person name="Davenport K."/>
            <person name="Tice H."/>
            <person name="Copeland A."/>
            <person name="Cheng J.F."/>
            <person name="Lucas S."/>
            <person name="Chen F."/>
            <person name="Nolan M."/>
            <person name="Bruce D."/>
            <person name="Goodwin L."/>
            <person name="Pitluck S."/>
            <person name="Ivanova N."/>
            <person name="Mavromatis K."/>
            <person name="Ovchinnikova G."/>
            <person name="Pati A."/>
            <person name="Chen A."/>
            <person name="Palaniappan K."/>
            <person name="Land M."/>
            <person name="Hauser L."/>
            <person name="Chang Y.J."/>
            <person name="Jeffries C.C."/>
            <person name="Brettin T."/>
            <person name="Detter J.C."/>
            <person name="Tapia R."/>
            <person name="Han C."/>
            <person name="Heimerl T."/>
            <person name="Weikl F."/>
            <person name="Brambilla E."/>
            <person name="Goker M."/>
            <person name="Bristow J."/>
            <person name="Eisen J.A."/>
            <person name="Markowitz V."/>
            <person name="Hugenholtz P."/>
            <person name="Kyrpides N.C."/>
            <person name="Klenk H.P."/>
        </authorList>
    </citation>
    <scope>NUCLEOTIDE SEQUENCE [LARGE SCALE GENOMIC DNA]</scope>
    <source>
        <strain evidence="9">DSM 11486 / M11TL</strain>
    </source>
</reference>
<keyword evidence="1" id="KW-0813">Transport</keyword>
<keyword evidence="5" id="KW-1278">Translocase</keyword>
<proteinExistence type="predicted"/>
<dbReference type="KEGG" id="tag:Tagg_1303"/>
<dbReference type="GO" id="GO:0140359">
    <property type="term" value="F:ABC-type transporter activity"/>
    <property type="evidence" value="ECO:0007669"/>
    <property type="project" value="InterPro"/>
</dbReference>
<dbReference type="PROSITE" id="PS50893">
    <property type="entry name" value="ABC_TRANSPORTER_2"/>
    <property type="match status" value="1"/>
</dbReference>
<dbReference type="HOGENOM" id="CLU_000604_1_1_2"/>
<evidence type="ECO:0000313" key="8">
    <source>
        <dbReference type="EMBL" id="ADG91566.1"/>
    </source>
</evidence>
<reference key="3">
    <citation type="submission" date="2010-02" db="EMBL/GenBank/DDBJ databases">
        <title>Complete genome sequence of Thermosphaera aggregans type strain (M11TL).</title>
        <authorList>
            <consortium name="US DOE Joint Genome Institute (JGI-PGF)"/>
            <person name="Spring S."/>
            <person name="Lapidus A."/>
            <person name="Munk C."/>
            <person name="Schroeder M."/>
            <person name="Glavina Del Rio T."/>
            <person name="Tice H."/>
            <person name="Copeland A."/>
            <person name="Cheng J.-F."/>
            <person name="Lucas S."/>
            <person name="Chen F."/>
            <person name="Nolan M."/>
            <person name="Bruce D."/>
            <person name="Goodwin L."/>
            <person name="Pitluck S."/>
            <person name="Ivanova N."/>
            <person name="Mavromatis K."/>
            <person name="Ovchinnikova G."/>
            <person name="Pati A."/>
            <person name="Chen A."/>
            <person name="Palaniappan K."/>
            <person name="Land M."/>
            <person name="Hauser L."/>
            <person name="Chang Y.-J."/>
            <person name="Jeffries C.C."/>
            <person name="Brettin T."/>
            <person name="Detter J.C."/>
            <person name="Tapia R."/>
            <person name="Han C."/>
            <person name="Chain P."/>
            <person name="Heimerl T."/>
            <person name="Weik F."/>
            <person name="Goker M."/>
            <person name="Rachel R."/>
            <person name="Bristow J."/>
            <person name="Eisen J.A."/>
            <person name="Markowitz V."/>
            <person name="Hugenholtz P."/>
            <person name="Kyrpides N.C."/>
            <person name="Klenk H.-P."/>
        </authorList>
    </citation>
    <scope>NUCLEOTIDE SEQUENCE</scope>
    <source>
        <strain>DSM 11486</strain>
    </source>
</reference>
<dbReference type="InterPro" id="IPR013611">
    <property type="entry name" value="Transp-assoc_OB_typ2"/>
</dbReference>
<dbReference type="GO" id="GO:0008643">
    <property type="term" value="P:carbohydrate transport"/>
    <property type="evidence" value="ECO:0007669"/>
    <property type="project" value="InterPro"/>
</dbReference>
<dbReference type="FunFam" id="3.40.50.300:FF:000042">
    <property type="entry name" value="Maltose/maltodextrin ABC transporter, ATP-binding protein"/>
    <property type="match status" value="1"/>
</dbReference>
<evidence type="ECO:0000256" key="5">
    <source>
        <dbReference type="ARBA" id="ARBA00022967"/>
    </source>
</evidence>
<accession>D5U366</accession>
<dbReference type="SUPFAM" id="SSF52540">
    <property type="entry name" value="P-loop containing nucleoside triphosphate hydrolases"/>
    <property type="match status" value="1"/>
</dbReference>
<evidence type="ECO:0000313" key="9">
    <source>
        <dbReference type="Proteomes" id="UP000002376"/>
    </source>
</evidence>
<dbReference type="InterPro" id="IPR003439">
    <property type="entry name" value="ABC_transporter-like_ATP-bd"/>
</dbReference>
<protein>
    <submittedName>
        <fullName evidence="8">Carbohydrate ABC transporter ATP-binding protein, CUT1 family</fullName>
    </submittedName>
</protein>
<evidence type="ECO:0000256" key="3">
    <source>
        <dbReference type="ARBA" id="ARBA00022741"/>
    </source>
</evidence>
<dbReference type="GO" id="GO:0005524">
    <property type="term" value="F:ATP binding"/>
    <property type="evidence" value="ECO:0007669"/>
    <property type="project" value="UniProtKB-KW"/>
</dbReference>
<keyword evidence="4 8" id="KW-0067">ATP-binding</keyword>
<dbReference type="InterPro" id="IPR027417">
    <property type="entry name" value="P-loop_NTPase"/>
</dbReference>
<keyword evidence="2" id="KW-1003">Cell membrane</keyword>
<evidence type="ECO:0000256" key="1">
    <source>
        <dbReference type="ARBA" id="ARBA00022448"/>
    </source>
</evidence>
<feature type="domain" description="ABC transporter" evidence="7">
    <location>
        <begin position="7"/>
        <end position="241"/>
    </location>
</feature>
<dbReference type="InterPro" id="IPR015855">
    <property type="entry name" value="ABC_transpr_MalK-like"/>
</dbReference>
<dbReference type="InterPro" id="IPR047641">
    <property type="entry name" value="ABC_transpr_MalK/UgpC-like"/>
</dbReference>
<dbReference type="InterPro" id="IPR008995">
    <property type="entry name" value="Mo/tungstate-bd_C_term_dom"/>
</dbReference>
<dbReference type="InterPro" id="IPR003593">
    <property type="entry name" value="AAA+_ATPase"/>
</dbReference>
<dbReference type="Pfam" id="PF08402">
    <property type="entry name" value="TOBE_2"/>
    <property type="match status" value="1"/>
</dbReference>
<dbReference type="PANTHER" id="PTHR43875:SF15">
    <property type="entry name" value="TREHALOSE IMPORT ATP-BINDING PROTEIN SUGC"/>
    <property type="match status" value="1"/>
</dbReference>
<dbReference type="SMART" id="SM00382">
    <property type="entry name" value="AAA"/>
    <property type="match status" value="1"/>
</dbReference>
<dbReference type="Proteomes" id="UP000002376">
    <property type="component" value="Chromosome"/>
</dbReference>
<evidence type="ECO:0000259" key="7">
    <source>
        <dbReference type="PROSITE" id="PS50893"/>
    </source>
</evidence>
<dbReference type="PANTHER" id="PTHR43875">
    <property type="entry name" value="MALTODEXTRIN IMPORT ATP-BINDING PROTEIN MSMX"/>
    <property type="match status" value="1"/>
</dbReference>
<evidence type="ECO:0000256" key="4">
    <source>
        <dbReference type="ARBA" id="ARBA00022840"/>
    </source>
</evidence>
<dbReference type="InterPro" id="IPR012340">
    <property type="entry name" value="NA-bd_OB-fold"/>
</dbReference>
<dbReference type="STRING" id="633148.Tagg_1303"/>